<evidence type="ECO:0000256" key="5">
    <source>
        <dbReference type="ARBA" id="ARBA00023242"/>
    </source>
</evidence>
<proteinExistence type="inferred from homology"/>
<dbReference type="EMBL" id="KK108395">
    <property type="protein sequence ID" value="EZA46723.1"/>
    <property type="molecule type" value="Genomic_DNA"/>
</dbReference>
<dbReference type="GO" id="GO:0045027">
    <property type="term" value="F:DNA end binding"/>
    <property type="evidence" value="ECO:0007669"/>
    <property type="project" value="TreeGrafter"/>
</dbReference>
<dbReference type="InterPro" id="IPR038051">
    <property type="entry name" value="XRCC4-like_N_sf"/>
</dbReference>
<dbReference type="InterPro" id="IPR015381">
    <property type="entry name" value="XLF-like_N"/>
</dbReference>
<keyword evidence="8" id="KW-0175">Coiled coil</keyword>
<feature type="domain" description="XLF-like N-terminal" evidence="10">
    <location>
        <begin position="12"/>
        <end position="115"/>
    </location>
</feature>
<evidence type="ECO:0000256" key="9">
    <source>
        <dbReference type="SAM" id="MobiDB-lite"/>
    </source>
</evidence>
<comment type="similarity">
    <text evidence="6">Belongs to the XRCC4-XLF family. XLF subfamily.</text>
</comment>
<evidence type="ECO:0000256" key="4">
    <source>
        <dbReference type="ARBA" id="ARBA00023204"/>
    </source>
</evidence>
<keyword evidence="5" id="KW-0539">Nucleus</keyword>
<feature type="compositionally biased region" description="Basic and acidic residues" evidence="9">
    <location>
        <begin position="252"/>
        <end position="264"/>
    </location>
</feature>
<accession>A0A026VSI4</accession>
<evidence type="ECO:0000256" key="8">
    <source>
        <dbReference type="SAM" id="Coils"/>
    </source>
</evidence>
<protein>
    <recommendedName>
        <fullName evidence="7">Non-homologous end-joining factor 1</fullName>
    </recommendedName>
</protein>
<comment type="subcellular location">
    <subcellularLocation>
        <location evidence="1">Nucleus</location>
    </subcellularLocation>
</comment>
<evidence type="ECO:0000256" key="7">
    <source>
        <dbReference type="ARBA" id="ARBA00044529"/>
    </source>
</evidence>
<dbReference type="AlphaFoldDB" id="A0A026VSI4"/>
<dbReference type="GO" id="GO:0032807">
    <property type="term" value="C:DNA ligase IV complex"/>
    <property type="evidence" value="ECO:0007669"/>
    <property type="project" value="TreeGrafter"/>
</dbReference>
<evidence type="ECO:0000256" key="3">
    <source>
        <dbReference type="ARBA" id="ARBA00023125"/>
    </source>
</evidence>
<dbReference type="GO" id="GO:0006303">
    <property type="term" value="P:double-strand break repair via nonhomologous end joining"/>
    <property type="evidence" value="ECO:0007669"/>
    <property type="project" value="UniProtKB-ARBA"/>
</dbReference>
<dbReference type="OMA" id="LIEIWTE"/>
<evidence type="ECO:0000256" key="1">
    <source>
        <dbReference type="ARBA" id="ARBA00004123"/>
    </source>
</evidence>
<gene>
    <name evidence="11" type="ORF">X777_02383</name>
</gene>
<evidence type="ECO:0000256" key="6">
    <source>
        <dbReference type="ARBA" id="ARBA00025747"/>
    </source>
</evidence>
<evidence type="ECO:0000313" key="11">
    <source>
        <dbReference type="EMBL" id="EZA46723.1"/>
    </source>
</evidence>
<dbReference type="Gene3D" id="2.170.210.10">
    <property type="entry name" value="DNA double-strand break repair and VJ recombination XRCC4, N-terminal"/>
    <property type="match status" value="1"/>
</dbReference>
<feature type="compositionally biased region" description="Polar residues" evidence="9">
    <location>
        <begin position="242"/>
        <end position="251"/>
    </location>
</feature>
<evidence type="ECO:0000313" key="12">
    <source>
        <dbReference type="Proteomes" id="UP000053097"/>
    </source>
</evidence>
<dbReference type="PANTHER" id="PTHR32235:SF1">
    <property type="entry name" value="NON-HOMOLOGOUS END-JOINING FACTOR 1"/>
    <property type="match status" value="1"/>
</dbReference>
<feature type="region of interest" description="Disordered" evidence="9">
    <location>
        <begin position="225"/>
        <end position="278"/>
    </location>
</feature>
<feature type="coiled-coil region" evidence="8">
    <location>
        <begin position="142"/>
        <end position="169"/>
    </location>
</feature>
<dbReference type="PANTHER" id="PTHR32235">
    <property type="entry name" value="NON-HOMOLOGOUS END-JOINING FACTOR 1"/>
    <property type="match status" value="1"/>
</dbReference>
<evidence type="ECO:0000256" key="2">
    <source>
        <dbReference type="ARBA" id="ARBA00022763"/>
    </source>
</evidence>
<organism evidence="11 12">
    <name type="scientific">Ooceraea biroi</name>
    <name type="common">Clonal raider ant</name>
    <name type="synonym">Cerapachys biroi</name>
    <dbReference type="NCBI Taxonomy" id="2015173"/>
    <lineage>
        <taxon>Eukaryota</taxon>
        <taxon>Metazoa</taxon>
        <taxon>Ecdysozoa</taxon>
        <taxon>Arthropoda</taxon>
        <taxon>Hexapoda</taxon>
        <taxon>Insecta</taxon>
        <taxon>Pterygota</taxon>
        <taxon>Neoptera</taxon>
        <taxon>Endopterygota</taxon>
        <taxon>Hymenoptera</taxon>
        <taxon>Apocrita</taxon>
        <taxon>Aculeata</taxon>
        <taxon>Formicoidea</taxon>
        <taxon>Formicidae</taxon>
        <taxon>Dorylinae</taxon>
        <taxon>Ooceraea</taxon>
    </lineage>
</organism>
<dbReference type="Gene3D" id="1.10.287.450">
    <property type="entry name" value="Helix hairpin bin"/>
    <property type="match status" value="1"/>
</dbReference>
<keyword evidence="4" id="KW-0234">DNA repair</keyword>
<dbReference type="STRING" id="2015173.A0A026VSI4"/>
<keyword evidence="12" id="KW-1185">Reference proteome</keyword>
<sequence length="305" mass="34672">MVSNHGEQARNWRSLEINGNAYMIRSTTENESWKILLTNLTEIWVETLTDETMLRKCQTLNPLLTLQAFDWRELVVDMLNDVPKHTRTYVAEASACRIELQKEKDFIKLKFALDLVKGTAQHFWENVTMPVCLSLMELIRRHEILLDLVKQKDEEIAEYKAEGAELIRKHIATKPFSEELFHADAAAPSADFAKAFQSAFHFYNTMNLSSLRVKTELKVSSNCASNDASEVGGSILPESPKSESAQTSRENNSGKHEQVYPKVEECEDEAVPSTSKAPILKLSNTSHKIQKSLKKNKKTLNDFIL</sequence>
<dbReference type="Proteomes" id="UP000053097">
    <property type="component" value="Unassembled WGS sequence"/>
</dbReference>
<keyword evidence="2" id="KW-0227">DNA damage</keyword>
<dbReference type="OrthoDB" id="272149at2759"/>
<reference evidence="11 12" key="1">
    <citation type="journal article" date="2014" name="Curr. Biol.">
        <title>The genome of the clonal raider ant Cerapachys biroi.</title>
        <authorList>
            <person name="Oxley P.R."/>
            <person name="Ji L."/>
            <person name="Fetter-Pruneda I."/>
            <person name="McKenzie S.K."/>
            <person name="Li C."/>
            <person name="Hu H."/>
            <person name="Zhang G."/>
            <person name="Kronauer D.J."/>
        </authorList>
    </citation>
    <scope>NUCLEOTIDE SEQUENCE [LARGE SCALE GENOMIC DNA]</scope>
</reference>
<name>A0A026VSI4_OOCBI</name>
<keyword evidence="3" id="KW-0238">DNA-binding</keyword>
<dbReference type="Pfam" id="PF09302">
    <property type="entry name" value="XLF"/>
    <property type="match status" value="1"/>
</dbReference>
<dbReference type="CDD" id="cd22285">
    <property type="entry name" value="HD_XLF_N"/>
    <property type="match status" value="1"/>
</dbReference>
<dbReference type="InterPro" id="IPR052287">
    <property type="entry name" value="NHEJ_factor"/>
</dbReference>
<evidence type="ECO:0000259" key="10">
    <source>
        <dbReference type="Pfam" id="PF09302"/>
    </source>
</evidence>